<evidence type="ECO:0000313" key="2">
    <source>
        <dbReference type="Proteomes" id="UP000093343"/>
    </source>
</evidence>
<proteinExistence type="predicted"/>
<name>A0ABX2XKY3_9FLAO</name>
<reference evidence="2" key="1">
    <citation type="submission" date="2016-03" db="EMBL/GenBank/DDBJ databases">
        <title>Draft genome sequence of Paenibacillus glacialis DSM 22343.</title>
        <authorList>
            <person name="Shin S.-K."/>
            <person name="Yi H."/>
        </authorList>
    </citation>
    <scope>NUCLEOTIDE SEQUENCE [LARGE SCALE GENOMIC DNA]</scope>
    <source>
        <strain evidence="2">CCUG 60099</strain>
    </source>
</reference>
<gene>
    <name evidence="1" type="ORF">FLP_08590</name>
</gene>
<sequence>MENLSIFHMKILQTLAERYGMSFSIEELTSLLSPIFNTLTTLTSNMSSGTENQARVLEALIFLNEQGYVFLNLDTDKSLITIKGLVILNDKVLCN</sequence>
<comment type="caution">
    <text evidence="1">The sequence shown here is derived from an EMBL/GenBank/DDBJ whole genome shotgun (WGS) entry which is preliminary data.</text>
</comment>
<dbReference type="EMBL" id="LVEN01000012">
    <property type="protein sequence ID" value="OCB75982.1"/>
    <property type="molecule type" value="Genomic_DNA"/>
</dbReference>
<accession>A0ABX2XKY3</accession>
<organism evidence="1 2">
    <name type="scientific">Flavobacterium piscis</name>
    <dbReference type="NCBI Taxonomy" id="1114874"/>
    <lineage>
        <taxon>Bacteria</taxon>
        <taxon>Pseudomonadati</taxon>
        <taxon>Bacteroidota</taxon>
        <taxon>Flavobacteriia</taxon>
        <taxon>Flavobacteriales</taxon>
        <taxon>Flavobacteriaceae</taxon>
        <taxon>Flavobacterium</taxon>
    </lineage>
</organism>
<evidence type="ECO:0000313" key="1">
    <source>
        <dbReference type="EMBL" id="OCB75982.1"/>
    </source>
</evidence>
<dbReference type="Proteomes" id="UP000093343">
    <property type="component" value="Unassembled WGS sequence"/>
</dbReference>
<protein>
    <submittedName>
        <fullName evidence="1">Uncharacterized protein</fullName>
    </submittedName>
</protein>
<keyword evidence="2" id="KW-1185">Reference proteome</keyword>